<reference evidence="1 2" key="1">
    <citation type="submission" date="2021-06" db="EMBL/GenBank/DDBJ databases">
        <authorList>
            <person name="Palmer J.M."/>
        </authorList>
    </citation>
    <scope>NUCLEOTIDE SEQUENCE [LARGE SCALE GENOMIC DNA]</scope>
    <source>
        <strain evidence="2">if_2019</strain>
        <tissue evidence="1">Muscle</tissue>
    </source>
</reference>
<evidence type="ECO:0000313" key="2">
    <source>
        <dbReference type="Proteomes" id="UP001482620"/>
    </source>
</evidence>
<dbReference type="EMBL" id="JAHRIQ010079288">
    <property type="protein sequence ID" value="MEQ2246451.1"/>
    <property type="molecule type" value="Genomic_DNA"/>
</dbReference>
<gene>
    <name evidence="1" type="ORF">ILYODFUR_038595</name>
</gene>
<accession>A0ABV0UN01</accession>
<dbReference type="Proteomes" id="UP001482620">
    <property type="component" value="Unassembled WGS sequence"/>
</dbReference>
<sequence>MFHCGDGVFKVMYSVGVAPHMAFRSKSSLIGASPSTCLGVHTFPPWFVTKSKLSLLWLFFSTMVNFVPLFHKGQICGANGFPVVRLFHMSWASLELLQSYHEPFGWLFD</sequence>
<name>A0ABV0UN01_9TELE</name>
<keyword evidence="2" id="KW-1185">Reference proteome</keyword>
<comment type="caution">
    <text evidence="1">The sequence shown here is derived from an EMBL/GenBank/DDBJ whole genome shotgun (WGS) entry which is preliminary data.</text>
</comment>
<evidence type="ECO:0000313" key="1">
    <source>
        <dbReference type="EMBL" id="MEQ2246451.1"/>
    </source>
</evidence>
<proteinExistence type="predicted"/>
<protein>
    <submittedName>
        <fullName evidence="1">Uncharacterized protein</fullName>
    </submittedName>
</protein>
<organism evidence="1 2">
    <name type="scientific">Ilyodon furcidens</name>
    <name type="common">goldbreast splitfin</name>
    <dbReference type="NCBI Taxonomy" id="33524"/>
    <lineage>
        <taxon>Eukaryota</taxon>
        <taxon>Metazoa</taxon>
        <taxon>Chordata</taxon>
        <taxon>Craniata</taxon>
        <taxon>Vertebrata</taxon>
        <taxon>Euteleostomi</taxon>
        <taxon>Actinopterygii</taxon>
        <taxon>Neopterygii</taxon>
        <taxon>Teleostei</taxon>
        <taxon>Neoteleostei</taxon>
        <taxon>Acanthomorphata</taxon>
        <taxon>Ovalentaria</taxon>
        <taxon>Atherinomorphae</taxon>
        <taxon>Cyprinodontiformes</taxon>
        <taxon>Goodeidae</taxon>
        <taxon>Ilyodon</taxon>
    </lineage>
</organism>